<organism evidence="1 2">
    <name type="scientific">Iamia majanohamensis</name>
    <dbReference type="NCBI Taxonomy" id="467976"/>
    <lineage>
        <taxon>Bacteria</taxon>
        <taxon>Bacillati</taxon>
        <taxon>Actinomycetota</taxon>
        <taxon>Acidimicrobiia</taxon>
        <taxon>Acidimicrobiales</taxon>
        <taxon>Iamiaceae</taxon>
        <taxon>Iamia</taxon>
    </lineage>
</organism>
<accession>A0AAE9Y8T9</accession>
<proteinExistence type="predicted"/>
<dbReference type="Proteomes" id="UP001216390">
    <property type="component" value="Chromosome"/>
</dbReference>
<gene>
    <name evidence="1" type="ORF">PO878_03950</name>
</gene>
<dbReference type="AlphaFoldDB" id="A0AAE9Y8T9"/>
<sequence>MPDRTYIGPAASGTVRTNADRLIRFTRGEPVTFTAEEADGLGDEWTTGGIPDGTIADIKKWVGTDPDRAAAALADEQTRPNPRVSLIGHLTDLATPGDPDAQEG</sequence>
<reference evidence="1" key="1">
    <citation type="submission" date="2023-01" db="EMBL/GenBank/DDBJ databases">
        <title>The diversity of Class Acidimicrobiia in South China Sea sediment environments and the proposal of Iamia marina sp. nov., a novel species of the genus Iamia.</title>
        <authorList>
            <person name="He Y."/>
            <person name="Tian X."/>
        </authorList>
    </citation>
    <scope>NUCLEOTIDE SEQUENCE</scope>
    <source>
        <strain evidence="1">DSM 19957</strain>
    </source>
</reference>
<dbReference type="KEGG" id="ima:PO878_03950"/>
<evidence type="ECO:0000313" key="2">
    <source>
        <dbReference type="Proteomes" id="UP001216390"/>
    </source>
</evidence>
<keyword evidence="2" id="KW-1185">Reference proteome</keyword>
<dbReference type="EMBL" id="CP116942">
    <property type="protein sequence ID" value="WCO67876.1"/>
    <property type="molecule type" value="Genomic_DNA"/>
</dbReference>
<dbReference type="RefSeq" id="WP_272737394.1">
    <property type="nucleotide sequence ID" value="NZ_CP116942.1"/>
</dbReference>
<protein>
    <submittedName>
        <fullName evidence="1">Uncharacterized protein</fullName>
    </submittedName>
</protein>
<evidence type="ECO:0000313" key="1">
    <source>
        <dbReference type="EMBL" id="WCO67876.1"/>
    </source>
</evidence>
<name>A0AAE9Y8T9_9ACTN</name>